<name>A0A3M7S4M0_BRAPC</name>
<organism evidence="1 2">
    <name type="scientific">Brachionus plicatilis</name>
    <name type="common">Marine rotifer</name>
    <name type="synonym">Brachionus muelleri</name>
    <dbReference type="NCBI Taxonomy" id="10195"/>
    <lineage>
        <taxon>Eukaryota</taxon>
        <taxon>Metazoa</taxon>
        <taxon>Spiralia</taxon>
        <taxon>Gnathifera</taxon>
        <taxon>Rotifera</taxon>
        <taxon>Eurotatoria</taxon>
        <taxon>Monogononta</taxon>
        <taxon>Pseudotrocha</taxon>
        <taxon>Ploima</taxon>
        <taxon>Brachionidae</taxon>
        <taxon>Brachionus</taxon>
    </lineage>
</organism>
<gene>
    <name evidence="1" type="ORF">BpHYR1_025591</name>
</gene>
<comment type="caution">
    <text evidence="1">The sequence shown here is derived from an EMBL/GenBank/DDBJ whole genome shotgun (WGS) entry which is preliminary data.</text>
</comment>
<reference evidence="1 2" key="1">
    <citation type="journal article" date="2018" name="Sci. Rep.">
        <title>Genomic signatures of local adaptation to the degree of environmental predictability in rotifers.</title>
        <authorList>
            <person name="Franch-Gras L."/>
            <person name="Hahn C."/>
            <person name="Garcia-Roger E.M."/>
            <person name="Carmona M.J."/>
            <person name="Serra M."/>
            <person name="Gomez A."/>
        </authorList>
    </citation>
    <scope>NUCLEOTIDE SEQUENCE [LARGE SCALE GENOMIC DNA]</scope>
    <source>
        <strain evidence="1">HYR1</strain>
    </source>
</reference>
<accession>A0A3M7S4M0</accession>
<sequence>MLQWFYSGNDFFLYSNNLVTLTFKNRESTTKKQIKREKNNKMYNIKHSCTIIFEYITNFYQKYMTNENYKKILKNINFLSYLTMTYDIMFTQNIKT</sequence>
<proteinExistence type="predicted"/>
<evidence type="ECO:0000313" key="1">
    <source>
        <dbReference type="EMBL" id="RNA30753.1"/>
    </source>
</evidence>
<dbReference type="AlphaFoldDB" id="A0A3M7S4M0"/>
<dbReference type="EMBL" id="REGN01002048">
    <property type="protein sequence ID" value="RNA30753.1"/>
    <property type="molecule type" value="Genomic_DNA"/>
</dbReference>
<dbReference type="Proteomes" id="UP000276133">
    <property type="component" value="Unassembled WGS sequence"/>
</dbReference>
<keyword evidence="2" id="KW-1185">Reference proteome</keyword>
<protein>
    <submittedName>
        <fullName evidence="1">Uncharacterized protein</fullName>
    </submittedName>
</protein>
<evidence type="ECO:0000313" key="2">
    <source>
        <dbReference type="Proteomes" id="UP000276133"/>
    </source>
</evidence>